<proteinExistence type="predicted"/>
<evidence type="ECO:0000313" key="1">
    <source>
        <dbReference type="EMBL" id="MPN42011.1"/>
    </source>
</evidence>
<comment type="caution">
    <text evidence="1">The sequence shown here is derived from an EMBL/GenBank/DDBJ whole genome shotgun (WGS) entry which is preliminary data.</text>
</comment>
<organism evidence="1">
    <name type="scientific">bioreactor metagenome</name>
    <dbReference type="NCBI Taxonomy" id="1076179"/>
    <lineage>
        <taxon>unclassified sequences</taxon>
        <taxon>metagenomes</taxon>
        <taxon>ecological metagenomes</taxon>
    </lineage>
</organism>
<sequence>MQIVTIIKSIGKHFHISFENCWFFPEFILKKMDGLINRAIEQPTNEPQSKHVFASQYSFVVHIITFETTLCERRKRSRNQLNGIRKLQFFERIIGQKTCLFEVFFLKRIFVENKNASFFYSIGIHF</sequence>
<name>A0A645HSI8_9ZZZZ</name>
<gene>
    <name evidence="1" type="ORF">SDC9_189567</name>
</gene>
<accession>A0A645HSI8</accession>
<reference evidence="1" key="1">
    <citation type="submission" date="2019-08" db="EMBL/GenBank/DDBJ databases">
        <authorList>
            <person name="Kucharzyk K."/>
            <person name="Murdoch R.W."/>
            <person name="Higgins S."/>
            <person name="Loffler F."/>
        </authorList>
    </citation>
    <scope>NUCLEOTIDE SEQUENCE</scope>
</reference>
<protein>
    <submittedName>
        <fullName evidence="1">Uncharacterized protein</fullName>
    </submittedName>
</protein>
<dbReference type="EMBL" id="VSSQ01099428">
    <property type="protein sequence ID" value="MPN42011.1"/>
    <property type="molecule type" value="Genomic_DNA"/>
</dbReference>
<dbReference type="AlphaFoldDB" id="A0A645HSI8"/>